<keyword evidence="3" id="KW-1185">Reference proteome</keyword>
<proteinExistence type="predicted"/>
<evidence type="ECO:0000313" key="2">
    <source>
        <dbReference type="EMBL" id="ORJ51926.1"/>
    </source>
</evidence>
<organism evidence="2 3">
    <name type="scientific">Kluyvera intermedia</name>
    <name type="common">Enterobacter intermedius</name>
    <dbReference type="NCBI Taxonomy" id="61648"/>
    <lineage>
        <taxon>Bacteria</taxon>
        <taxon>Pseudomonadati</taxon>
        <taxon>Pseudomonadota</taxon>
        <taxon>Gammaproteobacteria</taxon>
        <taxon>Enterobacterales</taxon>
        <taxon>Enterobacteriaceae</taxon>
        <taxon>Kluyvera</taxon>
    </lineage>
</organism>
<dbReference type="InterPro" id="IPR009576">
    <property type="entry name" value="Biofilm_formation_YgiB"/>
</dbReference>
<evidence type="ECO:0008006" key="4">
    <source>
        <dbReference type="Google" id="ProtNLM"/>
    </source>
</evidence>
<dbReference type="EMBL" id="MWPR01000002">
    <property type="protein sequence ID" value="ORJ51926.1"/>
    <property type="molecule type" value="Genomic_DNA"/>
</dbReference>
<evidence type="ECO:0000256" key="1">
    <source>
        <dbReference type="SAM" id="MobiDB-lite"/>
    </source>
</evidence>
<reference evidence="2 3" key="1">
    <citation type="submission" date="2017-02" db="EMBL/GenBank/DDBJ databases">
        <title>Draft genome sequence of a Kluyvera intermedia isolate from a patient with a pancreatic abscess.</title>
        <authorList>
            <person name="Thele R."/>
        </authorList>
    </citation>
    <scope>NUCLEOTIDE SEQUENCE [LARGE SCALE GENOMIC DNA]</scope>
    <source>
        <strain evidence="2 3">FOSA7093</strain>
    </source>
</reference>
<gene>
    <name evidence="2" type="ORF">B2M27_01645</name>
</gene>
<name>A0ABX3UK92_KLUIN</name>
<feature type="region of interest" description="Disordered" evidence="1">
    <location>
        <begin position="1"/>
        <end position="22"/>
    </location>
</feature>
<evidence type="ECO:0000313" key="3">
    <source>
        <dbReference type="Proteomes" id="UP000192521"/>
    </source>
</evidence>
<dbReference type="Pfam" id="PF06693">
    <property type="entry name" value="DUF1190"/>
    <property type="match status" value="1"/>
</dbReference>
<sequence length="220" mass="23884">MIMGRKIKSKNNDNSPAQVRFKNYGNGETIDSQTRERKSASYLTLAIMGGAAFFVLKGCEDGNADNEGDGVFYSSPQDCIKKGNSAQLCTDAWNGAKTTFENELPKNMSQEDCSRQYGQCYYNNVGQSWTPVLAGFLLSQVVRENRDDKDTNTSTNTSSVGGGSGYSSRAVWNTASGDYAWRSDSKKSADNRYGITVRKATTVARGGYGRSSGLRGSWGG</sequence>
<accession>A0ABX3UK92</accession>
<comment type="caution">
    <text evidence="2">The sequence shown here is derived from an EMBL/GenBank/DDBJ whole genome shotgun (WGS) entry which is preliminary data.</text>
</comment>
<dbReference type="Proteomes" id="UP000192521">
    <property type="component" value="Unassembled WGS sequence"/>
</dbReference>
<protein>
    <recommendedName>
        <fullName evidence="4">DUF1190 domain-containing protein</fullName>
    </recommendedName>
</protein>